<accession>A0ABR7LUA3</accession>
<comment type="caution">
    <text evidence="6">The sequence shown here is derived from an EMBL/GenBank/DDBJ whole genome shotgun (WGS) entry which is preliminary data.</text>
</comment>
<feature type="binding site" evidence="5">
    <location>
        <position position="78"/>
    </location>
    <ligand>
        <name>isopentenyl diphosphate</name>
        <dbReference type="ChEBI" id="CHEBI:128769"/>
    </ligand>
</feature>
<dbReference type="InterPro" id="IPR003451">
    <property type="entry name" value="LytB/IspH"/>
</dbReference>
<feature type="binding site" evidence="5">
    <location>
        <position position="227"/>
    </location>
    <ligand>
        <name>isopentenyl diphosphate</name>
        <dbReference type="ChEBI" id="CHEBI:128769"/>
    </ligand>
</feature>
<comment type="cofactor">
    <cofactor evidence="5">
        <name>[4Fe-4S] cluster</name>
        <dbReference type="ChEBI" id="CHEBI:49883"/>
    </cofactor>
    <text evidence="5">Binds 1 [4Fe-4S] cluster per subunit.</text>
</comment>
<name>A0ABR7LUA3_9ACTN</name>
<feature type="binding site" evidence="5">
    <location>
        <position position="16"/>
    </location>
    <ligand>
        <name>[4Fe-4S] cluster</name>
        <dbReference type="ChEBI" id="CHEBI:49883"/>
    </ligand>
</feature>
<dbReference type="Gene3D" id="3.40.50.11270">
    <property type="match status" value="1"/>
</dbReference>
<feature type="binding site" evidence="5">
    <location>
        <position position="128"/>
    </location>
    <ligand>
        <name>isopentenyl diphosphate</name>
        <dbReference type="ChEBI" id="CHEBI:128769"/>
    </ligand>
</feature>
<dbReference type="RefSeq" id="WP_187245437.1">
    <property type="nucleotide sequence ID" value="NZ_BAAAOK010000015.1"/>
</dbReference>
<feature type="binding site" evidence="5">
    <location>
        <position position="226"/>
    </location>
    <ligand>
        <name>isopentenyl diphosphate</name>
        <dbReference type="ChEBI" id="CHEBI:128769"/>
    </ligand>
</feature>
<feature type="binding site" evidence="5">
    <location>
        <position position="168"/>
    </location>
    <ligand>
        <name>(2E)-4-hydroxy-3-methylbut-2-enyl diphosphate</name>
        <dbReference type="ChEBI" id="CHEBI:128753"/>
    </ligand>
</feature>
<dbReference type="PANTHER" id="PTHR30426:SF0">
    <property type="entry name" value="4-HYDROXY-3-METHYLBUT-2-ENYL DIPHOSPHATE REDUCTASE"/>
    <property type="match status" value="1"/>
</dbReference>
<feature type="binding site" evidence="5">
    <location>
        <position position="227"/>
    </location>
    <ligand>
        <name>(2E)-4-hydroxy-3-methylbut-2-enyl diphosphate</name>
        <dbReference type="ChEBI" id="CHEBI:128753"/>
    </ligand>
</feature>
<feature type="binding site" evidence="5">
    <location>
        <position position="128"/>
    </location>
    <ligand>
        <name>(2E)-4-hydroxy-3-methylbut-2-enyl diphosphate</name>
        <dbReference type="ChEBI" id="CHEBI:128753"/>
    </ligand>
</feature>
<comment type="similarity">
    <text evidence="5">Belongs to the IspH family.</text>
</comment>
<feature type="binding site" evidence="5">
    <location>
        <position position="45"/>
    </location>
    <ligand>
        <name>isopentenyl diphosphate</name>
        <dbReference type="ChEBI" id="CHEBI:128769"/>
    </ligand>
</feature>
<keyword evidence="5" id="KW-0414">Isoprene biosynthesis</keyword>
<keyword evidence="4 5" id="KW-0411">Iron-sulfur</keyword>
<keyword evidence="5 6" id="KW-0560">Oxidoreductase</keyword>
<feature type="binding site" evidence="5">
    <location>
        <position position="270"/>
    </location>
    <ligand>
        <name>dimethylallyl diphosphate</name>
        <dbReference type="ChEBI" id="CHEBI:57623"/>
    </ligand>
</feature>
<dbReference type="Pfam" id="PF02401">
    <property type="entry name" value="LYTB"/>
    <property type="match status" value="1"/>
</dbReference>
<keyword evidence="1 5" id="KW-0004">4Fe-4S</keyword>
<feature type="binding site" evidence="5">
    <location>
        <position position="78"/>
    </location>
    <ligand>
        <name>(2E)-4-hydroxy-3-methylbut-2-enyl diphosphate</name>
        <dbReference type="ChEBI" id="CHEBI:128753"/>
    </ligand>
</feature>
<evidence type="ECO:0000256" key="2">
    <source>
        <dbReference type="ARBA" id="ARBA00022723"/>
    </source>
</evidence>
<proteinExistence type="inferred from homology"/>
<evidence type="ECO:0000256" key="3">
    <source>
        <dbReference type="ARBA" id="ARBA00023004"/>
    </source>
</evidence>
<dbReference type="Gene3D" id="3.40.1010.20">
    <property type="entry name" value="4-hydroxy-3-methylbut-2-enyl diphosphate reductase, catalytic domain"/>
    <property type="match status" value="2"/>
</dbReference>
<dbReference type="EMBL" id="JABVEC010000018">
    <property type="protein sequence ID" value="MBC6468425.1"/>
    <property type="molecule type" value="Genomic_DNA"/>
</dbReference>
<feature type="binding site" evidence="5">
    <location>
        <position position="45"/>
    </location>
    <ligand>
        <name>dimethylallyl diphosphate</name>
        <dbReference type="ChEBI" id="CHEBI:57623"/>
    </ligand>
</feature>
<sequence>MTERKSVVLAEPRGFCAGVRRAIAIVERALEVYGPPVYVRKEIVHNHFVVRGLESRGARFVDSEDEVPEGAVCVFSAHGVAPAVHEASAERELQVIDATCPLVAKVHQEARRFARADRTILLIGHRDHEEVEGTYGEAPERTLIVESVEDVAALDLPRDATLSYLTQTTLTLDDTAEIIAALHERFDDLRGPAGDDICYASQNRQNAVKALARRTDLVLVVGSTNSSNSIRMVEVAHGAGVPAHLVPDVGELDERWLRGARSVGVSAGASAPEILVDQLLERLAALGYDRVEFETTATENVVFSVPAGLAAAPAGARPDPS</sequence>
<gene>
    <name evidence="5" type="primary">ispH</name>
    <name evidence="6" type="ORF">HKK74_23425</name>
</gene>
<feature type="active site" description="Proton donor" evidence="5">
    <location>
        <position position="130"/>
    </location>
</feature>
<feature type="binding site" evidence="5">
    <location>
        <position position="270"/>
    </location>
    <ligand>
        <name>isopentenyl diphosphate</name>
        <dbReference type="ChEBI" id="CHEBI:128769"/>
    </ligand>
</feature>
<dbReference type="Proteomes" id="UP000805614">
    <property type="component" value="Unassembled WGS sequence"/>
</dbReference>
<feature type="binding site" evidence="5">
    <location>
        <position position="270"/>
    </location>
    <ligand>
        <name>(2E)-4-hydroxy-3-methylbut-2-enyl diphosphate</name>
        <dbReference type="ChEBI" id="CHEBI:128753"/>
    </ligand>
</feature>
<dbReference type="PANTHER" id="PTHR30426">
    <property type="entry name" value="4-HYDROXY-3-METHYLBUT-2-ENYL DIPHOSPHATE REDUCTASE"/>
    <property type="match status" value="1"/>
</dbReference>
<evidence type="ECO:0000256" key="1">
    <source>
        <dbReference type="ARBA" id="ARBA00022485"/>
    </source>
</evidence>
<evidence type="ECO:0000256" key="4">
    <source>
        <dbReference type="ARBA" id="ARBA00023014"/>
    </source>
</evidence>
<dbReference type="NCBIfam" id="NF002188">
    <property type="entry name" value="PRK01045.1-2"/>
    <property type="match status" value="1"/>
</dbReference>
<keyword evidence="7" id="KW-1185">Reference proteome</keyword>
<keyword evidence="2 5" id="KW-0479">Metal-binding</keyword>
<feature type="binding site" evidence="5">
    <location>
        <position position="227"/>
    </location>
    <ligand>
        <name>dimethylallyl diphosphate</name>
        <dbReference type="ChEBI" id="CHEBI:57623"/>
    </ligand>
</feature>
<comment type="catalytic activity">
    <reaction evidence="5">
        <text>isopentenyl diphosphate + 2 oxidized [2Fe-2S]-[ferredoxin] + H2O = (2E)-4-hydroxy-3-methylbut-2-enyl diphosphate + 2 reduced [2Fe-2S]-[ferredoxin] + 2 H(+)</text>
        <dbReference type="Rhea" id="RHEA:24488"/>
        <dbReference type="Rhea" id="RHEA-COMP:10000"/>
        <dbReference type="Rhea" id="RHEA-COMP:10001"/>
        <dbReference type="ChEBI" id="CHEBI:15377"/>
        <dbReference type="ChEBI" id="CHEBI:15378"/>
        <dbReference type="ChEBI" id="CHEBI:33737"/>
        <dbReference type="ChEBI" id="CHEBI:33738"/>
        <dbReference type="ChEBI" id="CHEBI:128753"/>
        <dbReference type="ChEBI" id="CHEBI:128769"/>
        <dbReference type="EC" id="1.17.7.4"/>
    </reaction>
</comment>
<feature type="binding site" evidence="5">
    <location>
        <position position="100"/>
    </location>
    <ligand>
        <name>[4Fe-4S] cluster</name>
        <dbReference type="ChEBI" id="CHEBI:49883"/>
    </ligand>
</feature>
<evidence type="ECO:0000313" key="6">
    <source>
        <dbReference type="EMBL" id="MBC6468425.1"/>
    </source>
</evidence>
<dbReference type="EC" id="1.17.7.4" evidence="5"/>
<feature type="binding site" evidence="5">
    <location>
        <position position="78"/>
    </location>
    <ligand>
        <name>dimethylallyl diphosphate</name>
        <dbReference type="ChEBI" id="CHEBI:57623"/>
    </ligand>
</feature>
<evidence type="ECO:0000256" key="5">
    <source>
        <dbReference type="HAMAP-Rule" id="MF_00191"/>
    </source>
</evidence>
<comment type="pathway">
    <text evidence="5">Isoprenoid biosynthesis; isopentenyl diphosphate biosynthesis via DXP pathway; isopentenyl diphosphate from 1-deoxy-D-xylulose 5-phosphate: step 6/6.</text>
</comment>
<comment type="function">
    <text evidence="5">Catalyzes the conversion of 1-hydroxy-2-methyl-2-(E)-butenyl 4-diphosphate (HMBPP) into a mixture of isopentenyl diphosphate (IPP) and dimethylallyl diphosphate (DMAPP). Acts in the terminal step of the DOXP/MEP pathway for isoprenoid precursor biosynthesis.</text>
</comment>
<comment type="catalytic activity">
    <reaction evidence="5">
        <text>dimethylallyl diphosphate + 2 oxidized [2Fe-2S]-[ferredoxin] + H2O = (2E)-4-hydroxy-3-methylbut-2-enyl diphosphate + 2 reduced [2Fe-2S]-[ferredoxin] + 2 H(+)</text>
        <dbReference type="Rhea" id="RHEA:24825"/>
        <dbReference type="Rhea" id="RHEA-COMP:10000"/>
        <dbReference type="Rhea" id="RHEA-COMP:10001"/>
        <dbReference type="ChEBI" id="CHEBI:15377"/>
        <dbReference type="ChEBI" id="CHEBI:15378"/>
        <dbReference type="ChEBI" id="CHEBI:33737"/>
        <dbReference type="ChEBI" id="CHEBI:33738"/>
        <dbReference type="ChEBI" id="CHEBI:57623"/>
        <dbReference type="ChEBI" id="CHEBI:128753"/>
        <dbReference type="EC" id="1.17.7.4"/>
    </reaction>
</comment>
<feature type="binding site" evidence="5">
    <location>
        <position position="128"/>
    </location>
    <ligand>
        <name>dimethylallyl diphosphate</name>
        <dbReference type="ChEBI" id="CHEBI:57623"/>
    </ligand>
</feature>
<dbReference type="CDD" id="cd13944">
    <property type="entry name" value="lytB_ispH"/>
    <property type="match status" value="1"/>
</dbReference>
<feature type="binding site" evidence="5">
    <location>
        <position position="228"/>
    </location>
    <ligand>
        <name>isopentenyl diphosphate</name>
        <dbReference type="ChEBI" id="CHEBI:128769"/>
    </ligand>
</feature>
<feature type="binding site" evidence="5">
    <location>
        <position position="226"/>
    </location>
    <ligand>
        <name>dimethylallyl diphosphate</name>
        <dbReference type="ChEBI" id="CHEBI:57623"/>
    </ligand>
</feature>
<evidence type="ECO:0000313" key="7">
    <source>
        <dbReference type="Proteomes" id="UP000805614"/>
    </source>
</evidence>
<reference evidence="6 7" key="1">
    <citation type="submission" date="2020-06" db="EMBL/GenBank/DDBJ databases">
        <title>Actinomadura xiongansis sp. nov., isolated from soil of Baiyangdian.</title>
        <authorList>
            <person name="Zhang X."/>
        </authorList>
    </citation>
    <scope>NUCLEOTIDE SEQUENCE [LARGE SCALE GENOMIC DNA]</scope>
    <source>
        <strain evidence="6 7">HBUM206468</strain>
    </source>
</reference>
<dbReference type="HAMAP" id="MF_00191">
    <property type="entry name" value="IspH"/>
    <property type="match status" value="1"/>
</dbReference>
<dbReference type="NCBIfam" id="NF002190">
    <property type="entry name" value="PRK01045.1-4"/>
    <property type="match status" value="1"/>
</dbReference>
<feature type="binding site" evidence="5">
    <location>
        <position position="228"/>
    </location>
    <ligand>
        <name>(2E)-4-hydroxy-3-methylbut-2-enyl diphosphate</name>
        <dbReference type="ChEBI" id="CHEBI:128753"/>
    </ligand>
</feature>
<feature type="binding site" evidence="5">
    <location>
        <position position="226"/>
    </location>
    <ligand>
        <name>(2E)-4-hydroxy-3-methylbut-2-enyl diphosphate</name>
        <dbReference type="ChEBI" id="CHEBI:128753"/>
    </ligand>
</feature>
<feature type="binding site" evidence="5">
    <location>
        <position position="228"/>
    </location>
    <ligand>
        <name>dimethylallyl diphosphate</name>
        <dbReference type="ChEBI" id="CHEBI:57623"/>
    </ligand>
</feature>
<dbReference type="NCBIfam" id="TIGR00216">
    <property type="entry name" value="ispH_lytB"/>
    <property type="match status" value="1"/>
</dbReference>
<comment type="pathway">
    <text evidence="5">Isoprenoid biosynthesis; dimethylallyl diphosphate biosynthesis; dimethylallyl diphosphate from (2E)-4-hydroxy-3-methylbutenyl diphosphate: step 1/1.</text>
</comment>
<organism evidence="6 7">
    <name type="scientific">Actinomadura alba</name>
    <dbReference type="NCBI Taxonomy" id="406431"/>
    <lineage>
        <taxon>Bacteria</taxon>
        <taxon>Bacillati</taxon>
        <taxon>Actinomycetota</taxon>
        <taxon>Actinomycetes</taxon>
        <taxon>Streptosporangiales</taxon>
        <taxon>Thermomonosporaceae</taxon>
        <taxon>Actinomadura</taxon>
    </lineage>
</organism>
<feature type="binding site" evidence="5">
    <location>
        <position position="198"/>
    </location>
    <ligand>
        <name>[4Fe-4S] cluster</name>
        <dbReference type="ChEBI" id="CHEBI:49883"/>
    </ligand>
</feature>
<keyword evidence="3 5" id="KW-0408">Iron</keyword>
<protein>
    <recommendedName>
        <fullName evidence="5">4-hydroxy-3-methylbut-2-enyl diphosphate reductase</fullName>
        <shortName evidence="5">HMBPP reductase</shortName>
        <ecNumber evidence="5">1.17.7.4</ecNumber>
    </recommendedName>
</protein>
<feature type="binding site" evidence="5">
    <location>
        <position position="45"/>
    </location>
    <ligand>
        <name>(2E)-4-hydroxy-3-methylbut-2-enyl diphosphate</name>
        <dbReference type="ChEBI" id="CHEBI:128753"/>
    </ligand>
</feature>
<dbReference type="NCBIfam" id="NF002189">
    <property type="entry name" value="PRK01045.1-3"/>
    <property type="match status" value="1"/>
</dbReference>
<dbReference type="GO" id="GO:0051745">
    <property type="term" value="F:4-hydroxy-3-methylbut-2-enyl diphosphate reductase activity"/>
    <property type="evidence" value="ECO:0007669"/>
    <property type="project" value="UniProtKB-EC"/>
</dbReference>